<protein>
    <submittedName>
        <fullName evidence="2">Uncharacterized protein</fullName>
    </submittedName>
</protein>
<proteinExistence type="predicted"/>
<dbReference type="Proteomes" id="UP000189940">
    <property type="component" value="Unassembled WGS sequence"/>
</dbReference>
<dbReference type="EMBL" id="MWPQ01000055">
    <property type="protein sequence ID" value="OPH81739.1"/>
    <property type="molecule type" value="Genomic_DNA"/>
</dbReference>
<evidence type="ECO:0000313" key="3">
    <source>
        <dbReference type="Proteomes" id="UP000189940"/>
    </source>
</evidence>
<sequence>MLLAGDCNRSQVQIADHSTAALAAGLYRHGVNWSRSQRGGEHNGYAATPAGRSDQQQPRMRCFRALVNR</sequence>
<evidence type="ECO:0000313" key="2">
    <source>
        <dbReference type="EMBL" id="OPH81739.1"/>
    </source>
</evidence>
<feature type="region of interest" description="Disordered" evidence="1">
    <location>
        <begin position="37"/>
        <end position="60"/>
    </location>
</feature>
<comment type="caution">
    <text evidence="2">The sequence shown here is derived from an EMBL/GenBank/DDBJ whole genome shotgun (WGS) entry which is preliminary data.</text>
</comment>
<keyword evidence="3" id="KW-1185">Reference proteome</keyword>
<gene>
    <name evidence="2" type="ORF">B2M20_16385</name>
</gene>
<reference evidence="2 3" key="1">
    <citation type="submission" date="2017-02" db="EMBL/GenBank/DDBJ databases">
        <title>Genome sequence of the nitrite-oxidizing bacterium Nitrobacter vulgaris strain Ab1.</title>
        <authorList>
            <person name="Mellbye B.L."/>
            <person name="Davis E.W."/>
            <person name="Spieck E."/>
            <person name="Chang J.H."/>
            <person name="Bottomley P.J."/>
            <person name="Sayavedra-Soto L.A."/>
        </authorList>
    </citation>
    <scope>NUCLEOTIDE SEQUENCE [LARGE SCALE GENOMIC DNA]</scope>
    <source>
        <strain evidence="2 3">Ab1</strain>
    </source>
</reference>
<accession>A0A1V4HV35</accession>
<evidence type="ECO:0000256" key="1">
    <source>
        <dbReference type="SAM" id="MobiDB-lite"/>
    </source>
</evidence>
<name>A0A1V4HV35_NITVU</name>
<organism evidence="2 3">
    <name type="scientific">Nitrobacter vulgaris</name>
    <dbReference type="NCBI Taxonomy" id="29421"/>
    <lineage>
        <taxon>Bacteria</taxon>
        <taxon>Pseudomonadati</taxon>
        <taxon>Pseudomonadota</taxon>
        <taxon>Alphaproteobacteria</taxon>
        <taxon>Hyphomicrobiales</taxon>
        <taxon>Nitrobacteraceae</taxon>
        <taxon>Nitrobacter</taxon>
    </lineage>
</organism>
<dbReference type="AlphaFoldDB" id="A0A1V4HV35"/>